<dbReference type="Pfam" id="PF00497">
    <property type="entry name" value="SBP_bac_3"/>
    <property type="match status" value="1"/>
</dbReference>
<reference evidence="4" key="1">
    <citation type="journal article" date="2007" name="J. Bacteriol.">
        <title>Comparative genome analysis of four magnetotactic bacteria reveals a complex set of group-specific genes implicated in magnetosome biomineralization and function.</title>
        <authorList>
            <person name="Richter M."/>
            <person name="Kube M."/>
            <person name="Bazylinski D.A."/>
            <person name="Lombardot T."/>
            <person name="Gloeckner F.O."/>
            <person name="Reinhardt R."/>
            <person name="Schueler D."/>
        </authorList>
    </citation>
    <scope>NUCLEOTIDE SEQUENCE</scope>
    <source>
        <strain evidence="4">MSR-1</strain>
    </source>
</reference>
<sequence>MTRSPSWFSLIQLMQPADFYVTMRALMLLCLILGLAASPARAQDVAVGITTTAQPFVITDPSGRLDGFNVELARLLCARMGRTCSLEPTTFPQLLSRIEEGTFQMGFGNTLKTPEREKKMLFSAPIWRSTSSFVTATTRPAIDPPQARAQLRTCVVRKSMQEAFLAAQPGPDENIVAISTYRELFDGLTGGACDAALLPTVNVLDFLNREQGRGYDYSGPPVDDSRLSGSVHIVVSKCRPDLLTALDAAISAIKLDGSYRILMARHFPFDIN</sequence>
<gene>
    <name evidence="4" type="ORF">MGR_4204</name>
</gene>
<accession>A4U5H9</accession>
<dbReference type="PANTHER" id="PTHR35936:SF19">
    <property type="entry name" value="AMINO-ACID-BINDING PROTEIN YXEM-RELATED"/>
    <property type="match status" value="1"/>
</dbReference>
<dbReference type="Gene3D" id="3.40.190.10">
    <property type="entry name" value="Periplasmic binding protein-like II"/>
    <property type="match status" value="2"/>
</dbReference>
<evidence type="ECO:0000256" key="1">
    <source>
        <dbReference type="ARBA" id="ARBA00022729"/>
    </source>
</evidence>
<feature type="domain" description="Solute-binding protein family 3/N-terminal" evidence="3">
    <location>
        <begin position="44"/>
        <end position="270"/>
    </location>
</feature>
<protein>
    <submittedName>
        <fullName evidence="4">Predicted bacterial periplasmic substrate-binding protein</fullName>
    </submittedName>
</protein>
<dbReference type="CDD" id="cd13530">
    <property type="entry name" value="PBP2_peptides_like"/>
    <property type="match status" value="1"/>
</dbReference>
<organism evidence="4">
    <name type="scientific">Magnetospirillum gryphiswaldense</name>
    <dbReference type="NCBI Taxonomy" id="55518"/>
    <lineage>
        <taxon>Bacteria</taxon>
        <taxon>Pseudomonadati</taxon>
        <taxon>Pseudomonadota</taxon>
        <taxon>Alphaproteobacteria</taxon>
        <taxon>Rhodospirillales</taxon>
        <taxon>Rhodospirillaceae</taxon>
        <taxon>Magnetospirillum</taxon>
    </lineage>
</organism>
<dbReference type="SUPFAM" id="SSF53850">
    <property type="entry name" value="Periplasmic binding protein-like II"/>
    <property type="match status" value="1"/>
</dbReference>
<evidence type="ECO:0000313" key="4">
    <source>
        <dbReference type="EMBL" id="CAM78136.1"/>
    </source>
</evidence>
<dbReference type="AlphaFoldDB" id="A4U5H9"/>
<evidence type="ECO:0000259" key="3">
    <source>
        <dbReference type="SMART" id="SM00062"/>
    </source>
</evidence>
<dbReference type="InterPro" id="IPR001638">
    <property type="entry name" value="Solute-binding_3/MltF_N"/>
</dbReference>
<proteinExistence type="predicted"/>
<feature type="chain" id="PRO_5002672951" evidence="2">
    <location>
        <begin position="43"/>
        <end position="272"/>
    </location>
</feature>
<evidence type="ECO:0000256" key="2">
    <source>
        <dbReference type="SAM" id="SignalP"/>
    </source>
</evidence>
<dbReference type="EMBL" id="CU459003">
    <property type="protein sequence ID" value="CAM78136.1"/>
    <property type="molecule type" value="Genomic_DNA"/>
</dbReference>
<feature type="signal peptide" evidence="2">
    <location>
        <begin position="1"/>
        <end position="42"/>
    </location>
</feature>
<dbReference type="SMART" id="SM00062">
    <property type="entry name" value="PBPb"/>
    <property type="match status" value="1"/>
</dbReference>
<name>A4U5H9_9PROT</name>
<dbReference type="PANTHER" id="PTHR35936">
    <property type="entry name" value="MEMBRANE-BOUND LYTIC MUREIN TRANSGLYCOSYLASE F"/>
    <property type="match status" value="1"/>
</dbReference>
<keyword evidence="1 2" id="KW-0732">Signal</keyword>